<comment type="caution">
    <text evidence="11">The sequence shown here is derived from an EMBL/GenBank/DDBJ whole genome shotgun (WGS) entry which is preliminary data.</text>
</comment>
<dbReference type="InterPro" id="IPR017452">
    <property type="entry name" value="GPCR_Rhodpsn_7TM"/>
</dbReference>
<comment type="subcellular location">
    <subcellularLocation>
        <location evidence="1">Membrane</location>
        <topology evidence="1">Multi-pass membrane protein</topology>
    </subcellularLocation>
</comment>
<sequence>MKDKTLKNMSTKDLPDDCYVKHNVTYQTLSWLMIGEFTLGLPLNLSVLFIFIFRFKFWKNKSILLFNIVVADFLLVICLPVRIHNYQHGLRRSGENAVCKTMLFMLFLNRGASITFLITLTIDRYFNVVHLGRRNFVRRLKKSPAFSIIIWVLLLPLTVPTMLQKEGCCNSLGRVATPEEKVVDTLREVVFFSQILVPFVILVYCTVRIVQRLRKKTVGEKAKLRRAVWLVMSVAVVFSICFLPCAVGRAVLMWVRLMKYEEAEVSVVQVYDSLMVLSYTDCLLDPLVYCLSNTGFKNAYVSTFCPTFLQKRLKKNDVSSTTGTNTATTSAARKISLPLTNKGNALLPKV</sequence>
<feature type="transmembrane region" description="Helical" evidence="9">
    <location>
        <begin position="189"/>
        <end position="207"/>
    </location>
</feature>
<evidence type="ECO:0000256" key="2">
    <source>
        <dbReference type="ARBA" id="ARBA00022692"/>
    </source>
</evidence>
<keyword evidence="5 9" id="KW-0472">Membrane</keyword>
<dbReference type="EMBL" id="CADEAL010004371">
    <property type="protein sequence ID" value="CAB1458086.1"/>
    <property type="molecule type" value="Genomic_DNA"/>
</dbReference>
<feature type="transmembrane region" description="Helical" evidence="9">
    <location>
        <begin position="103"/>
        <end position="122"/>
    </location>
</feature>
<dbReference type="Gene3D" id="1.20.1070.10">
    <property type="entry name" value="Rhodopsin 7-helix transmembrane proteins"/>
    <property type="match status" value="1"/>
</dbReference>
<dbReference type="PANTHER" id="PTHR46048">
    <property type="entry name" value="HYDROXYCARBOXYLIC ACID RECEPTOR 2"/>
    <property type="match status" value="1"/>
</dbReference>
<dbReference type="Pfam" id="PF00001">
    <property type="entry name" value="7tm_1"/>
    <property type="match status" value="1"/>
</dbReference>
<dbReference type="GO" id="GO:0016020">
    <property type="term" value="C:membrane"/>
    <property type="evidence" value="ECO:0007669"/>
    <property type="project" value="UniProtKB-SubCell"/>
</dbReference>
<accession>A0A9N7ZBP9</accession>
<keyword evidence="6 8" id="KW-0675">Receptor</keyword>
<dbReference type="InterPro" id="IPR000276">
    <property type="entry name" value="GPCR_Rhodpsn"/>
</dbReference>
<reference evidence="11" key="1">
    <citation type="submission" date="2020-03" db="EMBL/GenBank/DDBJ databases">
        <authorList>
            <person name="Weist P."/>
        </authorList>
    </citation>
    <scope>NUCLEOTIDE SEQUENCE</scope>
</reference>
<evidence type="ECO:0000256" key="3">
    <source>
        <dbReference type="ARBA" id="ARBA00022989"/>
    </source>
</evidence>
<gene>
    <name evidence="11" type="ORF">PLEPLA_LOCUS45914</name>
</gene>
<feature type="transmembrane region" description="Helical" evidence="9">
    <location>
        <begin position="228"/>
        <end position="255"/>
    </location>
</feature>
<feature type="transmembrane region" description="Helical" evidence="9">
    <location>
        <begin position="29"/>
        <end position="52"/>
    </location>
</feature>
<keyword evidence="7 8" id="KW-0807">Transducer</keyword>
<dbReference type="AlphaFoldDB" id="A0A9N7ZBP9"/>
<evidence type="ECO:0000256" key="1">
    <source>
        <dbReference type="ARBA" id="ARBA00004141"/>
    </source>
</evidence>
<comment type="similarity">
    <text evidence="8">Belongs to the G-protein coupled receptor 1 family.</text>
</comment>
<evidence type="ECO:0000256" key="4">
    <source>
        <dbReference type="ARBA" id="ARBA00023040"/>
    </source>
</evidence>
<keyword evidence="12" id="KW-1185">Reference proteome</keyword>
<protein>
    <recommendedName>
        <fullName evidence="10">G-protein coupled receptors family 1 profile domain-containing protein</fullName>
    </recommendedName>
</protein>
<proteinExistence type="inferred from homology"/>
<evidence type="ECO:0000259" key="10">
    <source>
        <dbReference type="PROSITE" id="PS50262"/>
    </source>
</evidence>
<feature type="transmembrane region" description="Helical" evidence="9">
    <location>
        <begin position="64"/>
        <end position="83"/>
    </location>
</feature>
<dbReference type="Proteomes" id="UP001153269">
    <property type="component" value="Unassembled WGS sequence"/>
</dbReference>
<dbReference type="GO" id="GO:0004930">
    <property type="term" value="F:G protein-coupled receptor activity"/>
    <property type="evidence" value="ECO:0007669"/>
    <property type="project" value="UniProtKB-KW"/>
</dbReference>
<dbReference type="InterPro" id="IPR051893">
    <property type="entry name" value="HCARs"/>
</dbReference>
<dbReference type="PANTHER" id="PTHR46048:SF11">
    <property type="entry name" value="12-(S)-HYDROXY-5,8,10,14-EICOSATETRAENOIC ACID RECEPTOR"/>
    <property type="match status" value="1"/>
</dbReference>
<evidence type="ECO:0000256" key="6">
    <source>
        <dbReference type="ARBA" id="ARBA00023170"/>
    </source>
</evidence>
<keyword evidence="4 8" id="KW-0297">G-protein coupled receptor</keyword>
<dbReference type="PRINTS" id="PR00237">
    <property type="entry name" value="GPCRRHODOPSN"/>
</dbReference>
<organism evidence="11 12">
    <name type="scientific">Pleuronectes platessa</name>
    <name type="common">European plaice</name>
    <dbReference type="NCBI Taxonomy" id="8262"/>
    <lineage>
        <taxon>Eukaryota</taxon>
        <taxon>Metazoa</taxon>
        <taxon>Chordata</taxon>
        <taxon>Craniata</taxon>
        <taxon>Vertebrata</taxon>
        <taxon>Euteleostomi</taxon>
        <taxon>Actinopterygii</taxon>
        <taxon>Neopterygii</taxon>
        <taxon>Teleostei</taxon>
        <taxon>Neoteleostei</taxon>
        <taxon>Acanthomorphata</taxon>
        <taxon>Carangaria</taxon>
        <taxon>Pleuronectiformes</taxon>
        <taxon>Pleuronectoidei</taxon>
        <taxon>Pleuronectidae</taxon>
        <taxon>Pleuronectes</taxon>
    </lineage>
</organism>
<keyword evidence="2 8" id="KW-0812">Transmembrane</keyword>
<dbReference type="SUPFAM" id="SSF81321">
    <property type="entry name" value="Family A G protein-coupled receptor-like"/>
    <property type="match status" value="1"/>
</dbReference>
<feature type="transmembrane region" description="Helical" evidence="9">
    <location>
        <begin position="143"/>
        <end position="163"/>
    </location>
</feature>
<evidence type="ECO:0000313" key="11">
    <source>
        <dbReference type="EMBL" id="CAB1458086.1"/>
    </source>
</evidence>
<evidence type="ECO:0000313" key="12">
    <source>
        <dbReference type="Proteomes" id="UP001153269"/>
    </source>
</evidence>
<dbReference type="PROSITE" id="PS50262">
    <property type="entry name" value="G_PROTEIN_RECEP_F1_2"/>
    <property type="match status" value="1"/>
</dbReference>
<keyword evidence="3 9" id="KW-1133">Transmembrane helix</keyword>
<evidence type="ECO:0000256" key="7">
    <source>
        <dbReference type="ARBA" id="ARBA00023224"/>
    </source>
</evidence>
<feature type="domain" description="G-protein coupled receptors family 1 profile" evidence="10">
    <location>
        <begin position="43"/>
        <end position="289"/>
    </location>
</feature>
<evidence type="ECO:0000256" key="9">
    <source>
        <dbReference type="SAM" id="Phobius"/>
    </source>
</evidence>
<evidence type="ECO:0000256" key="8">
    <source>
        <dbReference type="RuleBase" id="RU000688"/>
    </source>
</evidence>
<name>A0A9N7ZBP9_PLEPL</name>
<dbReference type="PROSITE" id="PS00237">
    <property type="entry name" value="G_PROTEIN_RECEP_F1_1"/>
    <property type="match status" value="1"/>
</dbReference>
<evidence type="ECO:0000256" key="5">
    <source>
        <dbReference type="ARBA" id="ARBA00023136"/>
    </source>
</evidence>